<keyword evidence="2" id="KW-1185">Reference proteome</keyword>
<dbReference type="EMBL" id="FOVR01000004">
    <property type="protein sequence ID" value="SFO24164.1"/>
    <property type="molecule type" value="Genomic_DNA"/>
</dbReference>
<evidence type="ECO:0008006" key="3">
    <source>
        <dbReference type="Google" id="ProtNLM"/>
    </source>
</evidence>
<dbReference type="OrthoDB" id="3732621at2"/>
<sequence>MPDLSRIIQTVLVEIISEKIIERLSVMKRKALVLLDMSDAGIGDAVQELNKLYRDSWSLDVAATREVFEAIPSTFPSQTLAIPRTAWTVLDAASPMTGMSSLLDDKTMLIVPNMSMALAAKVAHGIGDDAPSRLMSTALETGKVVVAAKDACCPACRDRDDRPFVANDAYRAMMIANLEALDHYGVRLCRAPQLSKVVAGAVTPFASGPRAFIPEQKAELVTPPAPALITADSKRVFGWRDAKLASGSTVNIAEGVVVTPLAIEELRARNICVVRH</sequence>
<dbReference type="GO" id="GO:0003824">
    <property type="term" value="F:catalytic activity"/>
    <property type="evidence" value="ECO:0007669"/>
    <property type="project" value="InterPro"/>
</dbReference>
<evidence type="ECO:0000313" key="2">
    <source>
        <dbReference type="Proteomes" id="UP000199236"/>
    </source>
</evidence>
<name>A0A1I5FKA2_9HYPH</name>
<protein>
    <recommendedName>
        <fullName evidence="3">Flavoprotein</fullName>
    </recommendedName>
</protein>
<dbReference type="RefSeq" id="WP_090071518.1">
    <property type="nucleotide sequence ID" value="NZ_FOVR01000004.1"/>
</dbReference>
<evidence type="ECO:0000313" key="1">
    <source>
        <dbReference type="EMBL" id="SFO24164.1"/>
    </source>
</evidence>
<dbReference type="Proteomes" id="UP000199236">
    <property type="component" value="Unassembled WGS sequence"/>
</dbReference>
<dbReference type="Gene3D" id="3.40.50.1950">
    <property type="entry name" value="Flavin prenyltransferase-like"/>
    <property type="match status" value="1"/>
</dbReference>
<proteinExistence type="predicted"/>
<dbReference type="STRING" id="655353.SAMN04488056_10484"/>
<accession>A0A1I5FKA2</accession>
<dbReference type="SUPFAM" id="SSF52507">
    <property type="entry name" value="Homo-oligomeric flavin-containing Cys decarboxylases, HFCD"/>
    <property type="match status" value="1"/>
</dbReference>
<dbReference type="AlphaFoldDB" id="A0A1I5FKA2"/>
<gene>
    <name evidence="1" type="ORF">SAMN04488056_10484</name>
</gene>
<organism evidence="1 2">
    <name type="scientific">Cohaesibacter marisflavi</name>
    <dbReference type="NCBI Taxonomy" id="655353"/>
    <lineage>
        <taxon>Bacteria</taxon>
        <taxon>Pseudomonadati</taxon>
        <taxon>Pseudomonadota</taxon>
        <taxon>Alphaproteobacteria</taxon>
        <taxon>Hyphomicrobiales</taxon>
        <taxon>Cohaesibacteraceae</taxon>
    </lineage>
</organism>
<dbReference type="InterPro" id="IPR036551">
    <property type="entry name" value="Flavin_trans-like"/>
</dbReference>
<reference evidence="1 2" key="1">
    <citation type="submission" date="2016-10" db="EMBL/GenBank/DDBJ databases">
        <authorList>
            <person name="de Groot N.N."/>
        </authorList>
    </citation>
    <scope>NUCLEOTIDE SEQUENCE [LARGE SCALE GENOMIC DNA]</scope>
    <source>
        <strain evidence="1 2">CGMCC 1.9157</strain>
    </source>
</reference>